<dbReference type="InterPro" id="IPR036779">
    <property type="entry name" value="LysM_dom_sf"/>
</dbReference>
<organism evidence="3 4">
    <name type="scientific">Nitrolancea hollandica Lb</name>
    <dbReference type="NCBI Taxonomy" id="1129897"/>
    <lineage>
        <taxon>Bacteria</taxon>
        <taxon>Pseudomonadati</taxon>
        <taxon>Thermomicrobiota</taxon>
        <taxon>Thermomicrobia</taxon>
        <taxon>Sphaerobacterales</taxon>
        <taxon>Sphaerobacterineae</taxon>
        <taxon>Sphaerobacteraceae</taxon>
        <taxon>Nitrolancea</taxon>
    </lineage>
</organism>
<protein>
    <submittedName>
        <fullName evidence="3">Putative LysM domain protein</fullName>
    </submittedName>
</protein>
<sequence length="2756" mass="293262">MRTLGDPYFTLPAPWNLLDQVSLDGLSVSVSLKSGVQNRLSASYTLSSPINLGFITIKGLVFRRDTTGQVTLAIDGAISPVLLDSVPPAEKQKLTNLMSPETGQDVRDMPSIPGRGEEYFKLFLLVLGQRIGITGHTGFKNTKDVICALQDVPNTTGKTNPVDPNANQGNPPKGLPYYNQRNNWLIAAHLGLLKVAGAWTVDAMLVFNDPDLYGLRLALAGPKAGGLAGLSVDVLYKKITDDIGVFQIEFTFPDAIRNLNFGTVSITLPEIGIKVYTNGDFFIDVGFPYNLDFRRSFSIAAIVYGVPVLGAGGFYFGKLSNATATQVPKTTKGTFDPVVVFGLGLQLGLGYNFTKGPLSAGFAVTFFGIVEGVLAPWHPYDQSGQSTALVAANGALQSDYYFKLSGTVGVIGLLYGKIDFAIIQASVNVKITLAAQITYESYRAIPLVVLVSVDVSVKVKIDLGLFSISISLSFSTTVSAKFVLGTDEPERAPWYERPALAAAYRAALLGAGPDAARRRARLLTPRPKRVAPRAAANPTLTLLAAPQFTVLAPEGATDYQQQEGAFVFLLAMDAPDATQHEIPAGDTSFDRLCASFFPWVIDALGRSEGDVVDLRAAAATTVTRAELEAYIDRLADLDAPAFTIGDLLGFLASSFNLDIATPEQAKTSRLAASMQAGSMLFPVFDGLSLTVPKAAGSGNTPITFETYASATSGYRKTVAEIFAQVEAVIEQQNAEEAARLLAVADDAESMASLIFVDTFTMIGRQLLQAALDALESYAYKLQPTDSIQKIITWANAAGNHLTPDDVAVPNQDHPLSAGLPLAIDGLTYTIQSGDTLTTIAARYTEPDTSAPRWKVMPGQIIEANGPARILQPGVIVTLRGKDGPVDYTTGPGDSFEQIATNVGITLAELAAQEAVYAIEGLLTPGRPLIVPEFTYTTAGSASASEPSPDTLGSVATLFATTVSRLAAANLDVKGLFSPAAEQGVITLAALTGLSVGDLWASVQATNQVAQTAGMVSRFLLFGLRLPNEAGLGLSPEFLYPATQHGYGMYQLTGQQFPIPGKLDDGSSYAITLSRATSAHGVDLSFVKLNGTDGTSAPVDLTEAYGRVSVIRDWARSGAFTPAPSFEALPLASRSPKAFPVNTASLWSTSDVAALERLTDRANAVAASGTAAQKQPILWNLPPSLLSLLESRQASLTPLFGSLTDILPLLPQFQPQVGSTSPANHVTSYTDIEHWAWATRVDVQVKRLPQIEALAPDGTGAGSTPAGPASAAPLPNVYELVGPSSEDALRLEQVLSAMDALGEDMASGIFLLYEQPGATRPELLTLGDQEFLSFITQTNLSTETNPERSLRLALAAPQGAPPRGIANPPGEFVKLLWELSVVRSGGYYLYYQVVDGGDGLPASIFDTSGAATLSMVVTYATGGTSSLGRSAPNFVNAFVTTDSIDMATDTVQVLSRDAAGRSAPLSGSASETLRSLATIYGVGPGQIAEANATVPLTRGSVIPVNGIARQLQQGDVTDPTKTLEKLAAYYSVGARTPITAQAIADLNPGVPVQLGAVFAIPAISYIVAPAAKPGTAPGDSFESIARYYGLSIDAVAVCAMGVGGLFPSGTRLDINTQLFDLYSTLGPGNLSFRLGRVNLGEPPELPANPTPEQKAAYARAYLYSLYNSLSAGLAGSPFFEPSPMGLPFGPQDHESGEESEAFASHARAQAKRSLRLRAAAEQDFDYRQTLGFRGFSQINPAPDPDAPGLPPRSENPYIGVGSVAQVALRWQDIFGNTTITPFEQPPASYSGALNGSAASIRYQDRLVGIAAWPNVRVSHIYQGDAGRPELHLNFALDTASYSGNEEQAKRDLACFTRIYFQLHQEYTDLGVPGVTGNAVSMRLHNGLLTDPDLLLSDTQAQVIRDFVSDCVQCLAFIADGSELPPLEPKATLSIPVSLDQVVPDNVIALDLALTFERQVLLTDPSVAALEDGLSVTSAILPQADREGAVAYTVYATAFERAFQTSAWYMKIGEGLRQTASGDDQRSQQLWTVRFGNAKGTGIFFEIGAEPSYYAPRPVARSLESKTVTIIDYASGRPVQSSFTGVDQNLWFQTCLDAIDTFLSDDFSSAAFILDKILGTNDPLKDGYLGQVLKAKQSLADSISATVSPILSTSATDPSTAWAAREKLRQQLLNQIGTAYAAGAVTVFGLTDVSGAPPETPAGPPNLYGQPTGGISGDAANQNYTLSAARIPLGPISTSDTGEPISYDPRLTFVFSSKNVASQAYVPLDLALKISHLEFDRTSVPGIAGYVQSRWLTFVNGPFDYALGSGTANIPVVNRMLPTPPTVRTQSAQRHTDAPVTAADLVKWDYHFEYLYEQAAQDMVAVTIELNPRQDGAYRLAAERDLFTDLAQFISSYPDVLRDLTTYLTKIDAGTPSDETVNQAKKAVSAFATYTTNLAASYAASIAPRRIVSAVAAPDRVEVNFFVALTPDQDGNAQTDILDLRIDGKPATWDPNTGTISNGMVTLPAVVVEIDPERYQAQAISPPPETVSIAYRYAARPSGAGETGEFLSYEAALAIPLRTVRLDALNVLVYQSAWSAIYVQRNRLLAPVEELAGVRTTPEFLFQTPVVKFADPIVPRLVYPAFSLDQAAPSNGDGLEEALNHFFEGLFAGGTGKTAVDVSMAGRYSYLLIPLAPRIQLPVSMLTPTEAVVDPSTPPSFTAPFAASIQDWQVANHPTEDGDPQVNIQLQVFGASGTNQPIVVVDDLRYPVIRQVPV</sequence>
<evidence type="ECO:0000256" key="1">
    <source>
        <dbReference type="SAM" id="MobiDB-lite"/>
    </source>
</evidence>
<name>I4ELF2_9BACT</name>
<feature type="domain" description="LysM" evidence="2">
    <location>
        <begin position="886"/>
        <end position="931"/>
    </location>
</feature>
<keyword evidence="4" id="KW-1185">Reference proteome</keyword>
<dbReference type="SMART" id="SM00257">
    <property type="entry name" value="LysM"/>
    <property type="match status" value="2"/>
</dbReference>
<feature type="region of interest" description="Disordered" evidence="1">
    <location>
        <begin position="1734"/>
        <end position="1753"/>
    </location>
</feature>
<evidence type="ECO:0000313" key="4">
    <source>
        <dbReference type="Proteomes" id="UP000004221"/>
    </source>
</evidence>
<gene>
    <name evidence="3" type="ORF">NITHO_5080001</name>
</gene>
<reference evidence="3 4" key="1">
    <citation type="journal article" date="2012" name="ISME J.">
        <title>Nitrification expanded: discovery, physiology and genomics of a nitrite-oxidizing bacterium from the phylum Chloroflexi.</title>
        <authorList>
            <person name="Sorokin D.Y."/>
            <person name="Lucker S."/>
            <person name="Vejmelkova D."/>
            <person name="Kostrikina N.A."/>
            <person name="Kleerebezem R."/>
            <person name="Rijpstra W.I."/>
            <person name="Damste J.S."/>
            <person name="Le Paslier D."/>
            <person name="Muyzer G."/>
            <person name="Wagner M."/>
            <person name="van Loosdrecht M.C."/>
            <person name="Daims H."/>
        </authorList>
    </citation>
    <scope>NUCLEOTIDE SEQUENCE [LARGE SCALE GENOMIC DNA]</scope>
    <source>
        <strain evidence="4">none</strain>
    </source>
</reference>
<feature type="domain" description="LysM" evidence="2">
    <location>
        <begin position="827"/>
        <end position="879"/>
    </location>
</feature>
<proteinExistence type="predicted"/>
<accession>I4ELF2</accession>
<dbReference type="EMBL" id="CAGS01000455">
    <property type="protein sequence ID" value="CCF85514.1"/>
    <property type="molecule type" value="Genomic_DNA"/>
</dbReference>
<dbReference type="InterPro" id="IPR018392">
    <property type="entry name" value="LysM"/>
</dbReference>
<dbReference type="Proteomes" id="UP000004221">
    <property type="component" value="Unassembled WGS sequence"/>
</dbReference>
<evidence type="ECO:0000313" key="3">
    <source>
        <dbReference type="EMBL" id="CCF85514.1"/>
    </source>
</evidence>
<dbReference type="CDD" id="cd00118">
    <property type="entry name" value="LysM"/>
    <property type="match status" value="1"/>
</dbReference>
<feature type="compositionally biased region" description="Pro residues" evidence="1">
    <location>
        <begin position="1740"/>
        <end position="1749"/>
    </location>
</feature>
<comment type="caution">
    <text evidence="3">The sequence shown here is derived from an EMBL/GenBank/DDBJ whole genome shotgun (WGS) entry which is preliminary data.</text>
</comment>
<dbReference type="Pfam" id="PF01476">
    <property type="entry name" value="LysM"/>
    <property type="match status" value="2"/>
</dbReference>
<evidence type="ECO:0000259" key="2">
    <source>
        <dbReference type="SMART" id="SM00257"/>
    </source>
</evidence>
<dbReference type="Gene3D" id="3.10.350.10">
    <property type="entry name" value="LysM domain"/>
    <property type="match status" value="1"/>
</dbReference>